<dbReference type="Gene3D" id="3.40.50.300">
    <property type="entry name" value="P-loop containing nucleotide triphosphate hydrolases"/>
    <property type="match status" value="1"/>
</dbReference>
<feature type="domain" description="NACHT" evidence="7">
    <location>
        <begin position="106"/>
        <end position="240"/>
    </location>
</feature>
<name>A0A8C5BED1_GADMO</name>
<dbReference type="GO" id="GO:0005524">
    <property type="term" value="F:ATP binding"/>
    <property type="evidence" value="ECO:0007669"/>
    <property type="project" value="UniProtKB-KW"/>
</dbReference>
<evidence type="ECO:0000256" key="4">
    <source>
        <dbReference type="ARBA" id="ARBA00022737"/>
    </source>
</evidence>
<keyword evidence="4" id="KW-0677">Repeat</keyword>
<dbReference type="PANTHER" id="PTHR24106">
    <property type="entry name" value="NACHT, LRR AND CARD DOMAINS-CONTAINING"/>
    <property type="match status" value="1"/>
</dbReference>
<evidence type="ECO:0000256" key="1">
    <source>
        <dbReference type="ARBA" id="ARBA00004496"/>
    </source>
</evidence>
<proteinExistence type="predicted"/>
<dbReference type="Ensembl" id="ENSGMOT00000067709.1">
    <property type="protein sequence ID" value="ENSGMOP00000044319.1"/>
    <property type="gene ID" value="ENSGMOG00000028230.1"/>
</dbReference>
<evidence type="ECO:0000313" key="9">
    <source>
        <dbReference type="Proteomes" id="UP000694546"/>
    </source>
</evidence>
<reference evidence="8" key="1">
    <citation type="submission" date="2025-08" db="UniProtKB">
        <authorList>
            <consortium name="Ensembl"/>
        </authorList>
    </citation>
    <scope>IDENTIFICATION</scope>
</reference>
<dbReference type="InterPro" id="IPR041075">
    <property type="entry name" value="NOD1/2_WH"/>
</dbReference>
<dbReference type="InterPro" id="IPR007111">
    <property type="entry name" value="NACHT_NTPase"/>
</dbReference>
<dbReference type="GO" id="GO:0005737">
    <property type="term" value="C:cytoplasm"/>
    <property type="evidence" value="ECO:0007669"/>
    <property type="project" value="UniProtKB-SubCell"/>
</dbReference>
<evidence type="ECO:0000256" key="2">
    <source>
        <dbReference type="ARBA" id="ARBA00022490"/>
    </source>
</evidence>
<evidence type="ECO:0000256" key="3">
    <source>
        <dbReference type="ARBA" id="ARBA00022614"/>
    </source>
</evidence>
<dbReference type="AlphaFoldDB" id="A0A8C5BED1"/>
<dbReference type="InterPro" id="IPR041267">
    <property type="entry name" value="NLRP_HD2"/>
</dbReference>
<dbReference type="InterPro" id="IPR027417">
    <property type="entry name" value="P-loop_NTPase"/>
</dbReference>
<keyword evidence="2" id="KW-0963">Cytoplasm</keyword>
<dbReference type="SMART" id="SM01288">
    <property type="entry name" value="FISNA"/>
    <property type="match status" value="1"/>
</dbReference>
<dbReference type="Pfam" id="PF17779">
    <property type="entry name" value="WHD_NOD2"/>
    <property type="match status" value="1"/>
</dbReference>
<keyword evidence="3" id="KW-0433">Leucine-rich repeat</keyword>
<evidence type="ECO:0000259" key="7">
    <source>
        <dbReference type="PROSITE" id="PS50837"/>
    </source>
</evidence>
<dbReference type="SUPFAM" id="SSF52047">
    <property type="entry name" value="RNI-like"/>
    <property type="match status" value="1"/>
</dbReference>
<protein>
    <recommendedName>
        <fullName evidence="7">NACHT domain-containing protein</fullName>
    </recommendedName>
</protein>
<organism evidence="8 9">
    <name type="scientific">Gadus morhua</name>
    <name type="common">Atlantic cod</name>
    <dbReference type="NCBI Taxonomy" id="8049"/>
    <lineage>
        <taxon>Eukaryota</taxon>
        <taxon>Metazoa</taxon>
        <taxon>Chordata</taxon>
        <taxon>Craniata</taxon>
        <taxon>Vertebrata</taxon>
        <taxon>Euteleostomi</taxon>
        <taxon>Actinopterygii</taxon>
        <taxon>Neopterygii</taxon>
        <taxon>Teleostei</taxon>
        <taxon>Neoteleostei</taxon>
        <taxon>Acanthomorphata</taxon>
        <taxon>Zeiogadaria</taxon>
        <taxon>Gadariae</taxon>
        <taxon>Gadiformes</taxon>
        <taxon>Gadoidei</taxon>
        <taxon>Gadidae</taxon>
        <taxon>Gadus</taxon>
    </lineage>
</organism>
<dbReference type="Pfam" id="PF13516">
    <property type="entry name" value="LRR_6"/>
    <property type="match status" value="2"/>
</dbReference>
<dbReference type="InterPro" id="IPR051261">
    <property type="entry name" value="NLR"/>
</dbReference>
<dbReference type="SMART" id="SM00368">
    <property type="entry name" value="LRR_RI"/>
    <property type="match status" value="3"/>
</dbReference>
<dbReference type="Pfam" id="PF05729">
    <property type="entry name" value="NACHT"/>
    <property type="match status" value="1"/>
</dbReference>
<evidence type="ECO:0000313" key="8">
    <source>
        <dbReference type="Ensembl" id="ENSGMOP00000044319.1"/>
    </source>
</evidence>
<keyword evidence="6" id="KW-0067">ATP-binding</keyword>
<keyword evidence="5" id="KW-0547">Nucleotide-binding</keyword>
<dbReference type="InterPro" id="IPR032675">
    <property type="entry name" value="LRR_dom_sf"/>
</dbReference>
<dbReference type="Pfam" id="PF14484">
    <property type="entry name" value="FISNA"/>
    <property type="match status" value="1"/>
</dbReference>
<keyword evidence="9" id="KW-1185">Reference proteome</keyword>
<dbReference type="InterPro" id="IPR001611">
    <property type="entry name" value="Leu-rich_rpt"/>
</dbReference>
<reference evidence="8" key="2">
    <citation type="submission" date="2025-09" db="UniProtKB">
        <authorList>
            <consortium name="Ensembl"/>
        </authorList>
    </citation>
    <scope>IDENTIFICATION</scope>
</reference>
<comment type="subcellular location">
    <subcellularLocation>
        <location evidence="1">Cytoplasm</location>
    </subcellularLocation>
</comment>
<accession>A0A8C5BED1</accession>
<dbReference type="Gene3D" id="3.80.10.10">
    <property type="entry name" value="Ribonuclease Inhibitor"/>
    <property type="match status" value="1"/>
</dbReference>
<evidence type="ECO:0000256" key="6">
    <source>
        <dbReference type="ARBA" id="ARBA00022840"/>
    </source>
</evidence>
<dbReference type="InterPro" id="IPR029495">
    <property type="entry name" value="NACHT-assoc"/>
</dbReference>
<dbReference type="Pfam" id="PF17776">
    <property type="entry name" value="NLRC4_HD2"/>
    <property type="match status" value="1"/>
</dbReference>
<evidence type="ECO:0000256" key="5">
    <source>
        <dbReference type="ARBA" id="ARBA00022741"/>
    </source>
</evidence>
<dbReference type="GeneTree" id="ENSGT01150000286904"/>
<dbReference type="PROSITE" id="PS50837">
    <property type="entry name" value="NACHT"/>
    <property type="match status" value="1"/>
</dbReference>
<dbReference type="Proteomes" id="UP000694546">
    <property type="component" value="Chromosome 4"/>
</dbReference>
<sequence>MEVNQEELADTLWAGSDAVHCIPKIQAHLREKFRCVFEGIAKAGHSTPLHEVYTEIFITQRGSGEVNKEHEVRLIETSSRKPAMEETPIRCEDIFKPLPGQDQPIRTIMTTGVAGIGKTVLTRKFTLDWAEGKTNKDIHFTFLLTFRELNLLRGKEFSLVELLHHFFIETKVAGICRFDQFQVVFILDGLDECRLPLDFQNNPIWTDVTKSTSVDVLLTNLIRGVLLHSARIWITTRPAAANQIPDECVDMVTEVRGFTDPQKEEYFRKKFKEQMLASTIISQVENSRSLHIMCHIPVFCWITATVMADIFKTFKWGDEMPKTLTEMYCHFLRVQTIQGDRKYNGRSETDPDWSSESRESIVSLGKLAFNQLEKGNLIFYEADLVECDIDIRAASVYSGVFTQIFKEEFGLYQDKVFCFVHLSMQEFMAALYVFWSFINSGVNLLTEEPPTSGEDKLILFYQSAVDKALQNENGHLDLFLRFLLGLSLETNQIVLRGLLGQAGSKSLIVPIKQDLLEQTGRGSQTKEKTVSYIKEKIAGDLSQERSINLFRCLNELNDRSLVKEIQQYLTSKRLPRKSLSPAHWSAMAFILLTSEEELDVFDLKKYQASEEGLLRLLPVFKASKTYLLKDSHLSERGCEALASVLSSNSSSLRELDLSFNDLQDSGVKLLSTGLGSPHCTLETLRLTGCHLSERCCEALASVLSSNSSSLRELDLSFNDLQDSGVKLLSAGLGSPHCTLETLRSVLLNGQTVTPLVPHQRTVINPAYNSVPVMTTSMTLYHWRCNTLLFRWIF</sequence>